<accession>A0A843THE4</accession>
<dbReference type="AlphaFoldDB" id="A0A843THE4"/>
<dbReference type="OrthoDB" id="2822301at2759"/>
<comment type="caution">
    <text evidence="2">The sequence shown here is derived from an EMBL/GenBank/DDBJ whole genome shotgun (WGS) entry which is preliminary data.</text>
</comment>
<feature type="non-terminal residue" evidence="2">
    <location>
        <position position="1"/>
    </location>
</feature>
<dbReference type="Proteomes" id="UP000652761">
    <property type="component" value="Unassembled WGS sequence"/>
</dbReference>
<feature type="region of interest" description="Disordered" evidence="1">
    <location>
        <begin position="1"/>
        <end position="55"/>
    </location>
</feature>
<feature type="compositionally biased region" description="Pro residues" evidence="1">
    <location>
        <begin position="1"/>
        <end position="50"/>
    </location>
</feature>
<name>A0A843THE4_COLES</name>
<reference evidence="2" key="1">
    <citation type="submission" date="2017-07" db="EMBL/GenBank/DDBJ databases">
        <title>Taro Niue Genome Assembly and Annotation.</title>
        <authorList>
            <person name="Atibalentja N."/>
            <person name="Keating K."/>
            <person name="Fields C.J."/>
        </authorList>
    </citation>
    <scope>NUCLEOTIDE SEQUENCE</scope>
    <source>
        <strain evidence="2">Niue_2</strain>
        <tissue evidence="2">Leaf</tissue>
    </source>
</reference>
<evidence type="ECO:0000313" key="3">
    <source>
        <dbReference type="Proteomes" id="UP000652761"/>
    </source>
</evidence>
<keyword evidence="3" id="KW-1185">Reference proteome</keyword>
<evidence type="ECO:0000256" key="1">
    <source>
        <dbReference type="SAM" id="MobiDB-lite"/>
    </source>
</evidence>
<sequence length="192" mass="21400">LPYPPRRSLPQPGSPHPGDPSPSPAPGEPTPAIPPPPRLPHPGSPTPTPTPTRAFGEGFQRRASFRPDMNRIPGIFTYKNEAYVIPIHRGMEISGILDDEMNCDFFMWCDKVQSFVETTTTWEKDEKIKKLENRIAWLEDELRGSKSLINKAKVVVQSLPKTFVFLSILDKDGGDGSDGDSHSQEDMNVHLD</sequence>
<evidence type="ECO:0000313" key="2">
    <source>
        <dbReference type="EMBL" id="MQL71822.1"/>
    </source>
</evidence>
<dbReference type="EMBL" id="NMUH01000111">
    <property type="protein sequence ID" value="MQL71822.1"/>
    <property type="molecule type" value="Genomic_DNA"/>
</dbReference>
<organism evidence="2 3">
    <name type="scientific">Colocasia esculenta</name>
    <name type="common">Wild taro</name>
    <name type="synonym">Arum esculentum</name>
    <dbReference type="NCBI Taxonomy" id="4460"/>
    <lineage>
        <taxon>Eukaryota</taxon>
        <taxon>Viridiplantae</taxon>
        <taxon>Streptophyta</taxon>
        <taxon>Embryophyta</taxon>
        <taxon>Tracheophyta</taxon>
        <taxon>Spermatophyta</taxon>
        <taxon>Magnoliopsida</taxon>
        <taxon>Liliopsida</taxon>
        <taxon>Araceae</taxon>
        <taxon>Aroideae</taxon>
        <taxon>Colocasieae</taxon>
        <taxon>Colocasia</taxon>
    </lineage>
</organism>
<protein>
    <submittedName>
        <fullName evidence="2">Uncharacterized protein</fullName>
    </submittedName>
</protein>
<proteinExistence type="predicted"/>
<gene>
    <name evidence="2" type="ORF">Taro_004146</name>
</gene>